<dbReference type="EMBL" id="LXQA010388788">
    <property type="protein sequence ID" value="MCI48599.1"/>
    <property type="molecule type" value="Genomic_DNA"/>
</dbReference>
<feature type="non-terminal residue" evidence="3">
    <location>
        <position position="83"/>
    </location>
</feature>
<dbReference type="GO" id="GO:0016740">
    <property type="term" value="F:transferase activity"/>
    <property type="evidence" value="ECO:0007669"/>
    <property type="project" value="UniProtKB-KW"/>
</dbReference>
<evidence type="ECO:0000313" key="3">
    <source>
        <dbReference type="EMBL" id="MCI48599.1"/>
    </source>
</evidence>
<dbReference type="AlphaFoldDB" id="A0A392SIY0"/>
<dbReference type="PANTHER" id="PTHR47074:SF48">
    <property type="entry name" value="POLYNUCLEOTIDYL TRANSFERASE, RIBONUCLEASE H-LIKE SUPERFAMILY PROTEIN"/>
    <property type="match status" value="1"/>
</dbReference>
<dbReference type="InterPro" id="IPR052929">
    <property type="entry name" value="RNase_H-like_EbsB-rel"/>
</dbReference>
<comment type="caution">
    <text evidence="3">The sequence shown here is derived from an EMBL/GenBank/DDBJ whole genome shotgun (WGS) entry which is preliminary data.</text>
</comment>
<protein>
    <submittedName>
        <fullName evidence="3">Polynucleotidyl transferase ribonuclease H fold</fullName>
    </submittedName>
</protein>
<sequence length="83" mass="9707">MEGCEQYRNQQQNQQATQTVEQWQPPVRNRLKCNVDANFFNNVGATGWGWCIRDYRGRFILASSNIIHQRLNTFEGEAMAIKE</sequence>
<dbReference type="InterPro" id="IPR002156">
    <property type="entry name" value="RNaseH_domain"/>
</dbReference>
<feature type="region of interest" description="Disordered" evidence="1">
    <location>
        <begin position="1"/>
        <end position="23"/>
    </location>
</feature>
<dbReference type="GO" id="GO:0003676">
    <property type="term" value="F:nucleic acid binding"/>
    <property type="evidence" value="ECO:0007669"/>
    <property type="project" value="InterPro"/>
</dbReference>
<dbReference type="PANTHER" id="PTHR47074">
    <property type="entry name" value="BNAC02G40300D PROTEIN"/>
    <property type="match status" value="1"/>
</dbReference>
<evidence type="ECO:0000256" key="1">
    <source>
        <dbReference type="SAM" id="MobiDB-lite"/>
    </source>
</evidence>
<keyword evidence="4" id="KW-1185">Reference proteome</keyword>
<evidence type="ECO:0000313" key="4">
    <source>
        <dbReference type="Proteomes" id="UP000265520"/>
    </source>
</evidence>
<dbReference type="Pfam" id="PF13456">
    <property type="entry name" value="RVT_3"/>
    <property type="match status" value="1"/>
</dbReference>
<proteinExistence type="predicted"/>
<organism evidence="3 4">
    <name type="scientific">Trifolium medium</name>
    <dbReference type="NCBI Taxonomy" id="97028"/>
    <lineage>
        <taxon>Eukaryota</taxon>
        <taxon>Viridiplantae</taxon>
        <taxon>Streptophyta</taxon>
        <taxon>Embryophyta</taxon>
        <taxon>Tracheophyta</taxon>
        <taxon>Spermatophyta</taxon>
        <taxon>Magnoliopsida</taxon>
        <taxon>eudicotyledons</taxon>
        <taxon>Gunneridae</taxon>
        <taxon>Pentapetalae</taxon>
        <taxon>rosids</taxon>
        <taxon>fabids</taxon>
        <taxon>Fabales</taxon>
        <taxon>Fabaceae</taxon>
        <taxon>Papilionoideae</taxon>
        <taxon>50 kb inversion clade</taxon>
        <taxon>NPAAA clade</taxon>
        <taxon>Hologalegina</taxon>
        <taxon>IRL clade</taxon>
        <taxon>Trifolieae</taxon>
        <taxon>Trifolium</taxon>
    </lineage>
</organism>
<reference evidence="3 4" key="1">
    <citation type="journal article" date="2018" name="Front. Plant Sci.">
        <title>Red Clover (Trifolium pratense) and Zigzag Clover (T. medium) - A Picture of Genomic Similarities and Differences.</title>
        <authorList>
            <person name="Dluhosova J."/>
            <person name="Istvanek J."/>
            <person name="Nedelnik J."/>
            <person name="Repkova J."/>
        </authorList>
    </citation>
    <scope>NUCLEOTIDE SEQUENCE [LARGE SCALE GENOMIC DNA]</scope>
    <source>
        <strain evidence="4">cv. 10/8</strain>
        <tissue evidence="3">Leaf</tissue>
    </source>
</reference>
<name>A0A392SIY0_9FABA</name>
<keyword evidence="3" id="KW-0808">Transferase</keyword>
<evidence type="ECO:0000259" key="2">
    <source>
        <dbReference type="Pfam" id="PF13456"/>
    </source>
</evidence>
<feature type="domain" description="RNase H type-1" evidence="2">
    <location>
        <begin position="34"/>
        <end position="81"/>
    </location>
</feature>
<dbReference type="GO" id="GO:0004523">
    <property type="term" value="F:RNA-DNA hybrid ribonuclease activity"/>
    <property type="evidence" value="ECO:0007669"/>
    <property type="project" value="InterPro"/>
</dbReference>
<accession>A0A392SIY0</accession>
<dbReference type="Proteomes" id="UP000265520">
    <property type="component" value="Unassembled WGS sequence"/>
</dbReference>